<feature type="domain" description="TauD/TfdA-like" evidence="8">
    <location>
        <begin position="10"/>
        <end position="291"/>
    </location>
</feature>
<evidence type="ECO:0000313" key="9">
    <source>
        <dbReference type="EMBL" id="MED7821464.1"/>
    </source>
</evidence>
<dbReference type="RefSeq" id="WP_329505529.1">
    <property type="nucleotide sequence ID" value="NZ_BAAAYZ010000072.1"/>
</dbReference>
<dbReference type="InterPro" id="IPR003819">
    <property type="entry name" value="TauD/TfdA-like"/>
</dbReference>
<keyword evidence="4 9" id="KW-0223">Dioxygenase</keyword>
<evidence type="ECO:0000256" key="7">
    <source>
        <dbReference type="SAM" id="MobiDB-lite"/>
    </source>
</evidence>
<evidence type="ECO:0000259" key="8">
    <source>
        <dbReference type="Pfam" id="PF02668"/>
    </source>
</evidence>
<feature type="region of interest" description="Disordered" evidence="7">
    <location>
        <begin position="297"/>
        <end position="316"/>
    </location>
</feature>
<gene>
    <name evidence="9" type="ORF">VXC91_05560</name>
</gene>
<comment type="cofactor">
    <cofactor evidence="1">
        <name>Fe(2+)</name>
        <dbReference type="ChEBI" id="CHEBI:29033"/>
    </cofactor>
</comment>
<comment type="similarity">
    <text evidence="2">Belongs to the TfdA dioxygenase family.</text>
</comment>
<evidence type="ECO:0000313" key="10">
    <source>
        <dbReference type="Proteomes" id="UP001333996"/>
    </source>
</evidence>
<dbReference type="Gene3D" id="3.60.130.10">
    <property type="entry name" value="Clavaminate synthase-like"/>
    <property type="match status" value="1"/>
</dbReference>
<dbReference type="EMBL" id="JAYWVC010000010">
    <property type="protein sequence ID" value="MED7821464.1"/>
    <property type="molecule type" value="Genomic_DNA"/>
</dbReference>
<keyword evidence="5" id="KW-0560">Oxidoreductase</keyword>
<comment type="caution">
    <text evidence="9">The sequence shown here is derived from an EMBL/GenBank/DDBJ whole genome shotgun (WGS) entry which is preliminary data.</text>
</comment>
<dbReference type="InterPro" id="IPR051323">
    <property type="entry name" value="AtsK-like"/>
</dbReference>
<reference evidence="9" key="1">
    <citation type="submission" date="2024-01" db="EMBL/GenBank/DDBJ databases">
        <title>First draft genome sequence data of TA4-1, the type strain of Gram-positive actinobacterium Streptomyces chiangmaiensis.</title>
        <authorList>
            <person name="Yasawong M."/>
            <person name="Nantapong N."/>
        </authorList>
    </citation>
    <scope>NUCLEOTIDE SEQUENCE</scope>
    <source>
        <strain evidence="9">TA4-1</strain>
    </source>
</reference>
<keyword evidence="10" id="KW-1185">Reference proteome</keyword>
<evidence type="ECO:0000256" key="5">
    <source>
        <dbReference type="ARBA" id="ARBA00023002"/>
    </source>
</evidence>
<proteinExistence type="inferred from homology"/>
<sequence length="316" mass="34848">MTTASGSEIEVRPVAGHIGAEITGVHLDGDLDGTAVATIRSAVLRWKVVFFRDQELDHAAHIALARRFGEPVVPAERGSASPPDFPEVETTADRLELGGRYGMDHDEWLRRRRHSLLRGWHCDHGARVDPPAATILRAETVPPYGGDTQWSNLVAAYAGLSEPVRAFVDGLRAEHRLGVGYRARPGDDAYLRHLLDHQVATEHPLVRVHPETGERVLFVNGYYLEQIAGLSRVESAHVLQMLLEQATRPEYTVRFRWEPGSVAFWDNRATIHLAPGDLVAPGQPRIMHRVMLAGDVPVGPDGKPSAPITGTEPGRW</sequence>
<dbReference type="InterPro" id="IPR042098">
    <property type="entry name" value="TauD-like_sf"/>
</dbReference>
<keyword evidence="3" id="KW-0479">Metal-binding</keyword>
<evidence type="ECO:0000256" key="3">
    <source>
        <dbReference type="ARBA" id="ARBA00022723"/>
    </source>
</evidence>
<evidence type="ECO:0000256" key="1">
    <source>
        <dbReference type="ARBA" id="ARBA00001954"/>
    </source>
</evidence>
<keyword evidence="6" id="KW-0408">Iron</keyword>
<dbReference type="PANTHER" id="PTHR30468:SF5">
    <property type="entry name" value="ALPHA-KETOGLUTARATE-DEPENDENT SULFATE ESTER DIOXYGENASE"/>
    <property type="match status" value="1"/>
</dbReference>
<protein>
    <submittedName>
        <fullName evidence="9">TauD/TfdA family dioxygenase</fullName>
    </submittedName>
</protein>
<dbReference type="GO" id="GO:0051213">
    <property type="term" value="F:dioxygenase activity"/>
    <property type="evidence" value="ECO:0007669"/>
    <property type="project" value="UniProtKB-KW"/>
</dbReference>
<dbReference type="PANTHER" id="PTHR30468">
    <property type="entry name" value="ALPHA-KETOGLUTARATE-DEPENDENT SULFONATE DIOXYGENASE"/>
    <property type="match status" value="1"/>
</dbReference>
<dbReference type="Proteomes" id="UP001333996">
    <property type="component" value="Unassembled WGS sequence"/>
</dbReference>
<evidence type="ECO:0000256" key="6">
    <source>
        <dbReference type="ARBA" id="ARBA00023004"/>
    </source>
</evidence>
<evidence type="ECO:0000256" key="2">
    <source>
        <dbReference type="ARBA" id="ARBA00005896"/>
    </source>
</evidence>
<dbReference type="SUPFAM" id="SSF51197">
    <property type="entry name" value="Clavaminate synthase-like"/>
    <property type="match status" value="1"/>
</dbReference>
<dbReference type="Pfam" id="PF02668">
    <property type="entry name" value="TauD"/>
    <property type="match status" value="1"/>
</dbReference>
<organism evidence="9 10">
    <name type="scientific">Streptomyces chiangmaiensis</name>
    <dbReference type="NCBI Taxonomy" id="766497"/>
    <lineage>
        <taxon>Bacteria</taxon>
        <taxon>Bacillati</taxon>
        <taxon>Actinomycetota</taxon>
        <taxon>Actinomycetes</taxon>
        <taxon>Kitasatosporales</taxon>
        <taxon>Streptomycetaceae</taxon>
        <taxon>Streptomyces</taxon>
    </lineage>
</organism>
<evidence type="ECO:0000256" key="4">
    <source>
        <dbReference type="ARBA" id="ARBA00022964"/>
    </source>
</evidence>
<accession>A0ABU7FC35</accession>
<name>A0ABU7FC35_9ACTN</name>